<keyword evidence="7" id="KW-0946">Virion</keyword>
<name>Q2FAM8_RHCM6</name>
<dbReference type="Pfam" id="PF17416">
    <property type="entry name" value="Glycoprot_B_PH1"/>
    <property type="match status" value="1"/>
</dbReference>
<dbReference type="SUPFAM" id="SSF161008">
    <property type="entry name" value="Viral glycoprotein ectodomain-like"/>
    <property type="match status" value="1"/>
</dbReference>
<keyword evidence="8" id="KW-1043">Host membrane</keyword>
<dbReference type="GO" id="GO:0019062">
    <property type="term" value="P:virion attachment to host cell"/>
    <property type="evidence" value="ECO:0007669"/>
    <property type="project" value="UniProtKB-KW"/>
</dbReference>
<dbReference type="Proteomes" id="UP000115582">
    <property type="component" value="Segment"/>
</dbReference>
<evidence type="ECO:0000256" key="7">
    <source>
        <dbReference type="ARBA" id="ARBA00022844"/>
    </source>
</evidence>
<evidence type="ECO:0000256" key="17">
    <source>
        <dbReference type="SAM" id="Phobius"/>
    </source>
</evidence>
<dbReference type="Pfam" id="PF00606">
    <property type="entry name" value="Glycoprotein_B"/>
    <property type="match status" value="1"/>
</dbReference>
<keyword evidence="9" id="KW-0261">Viral envelope protein</keyword>
<evidence type="ECO:0000256" key="12">
    <source>
        <dbReference type="ARBA" id="ARBA00023136"/>
    </source>
</evidence>
<dbReference type="EMBL" id="DQ120516">
    <property type="protein sequence ID" value="AAZ80591.1"/>
    <property type="molecule type" value="Genomic_DNA"/>
</dbReference>
<evidence type="ECO:0000259" key="19">
    <source>
        <dbReference type="Pfam" id="PF17416"/>
    </source>
</evidence>
<evidence type="ECO:0000313" key="22">
    <source>
        <dbReference type="Proteomes" id="UP000115582"/>
    </source>
</evidence>
<proteinExistence type="inferred from homology"/>
<organismHost>
    <name type="scientific">Macaca mulatta</name>
    <name type="common">Rhesus macaque</name>
    <dbReference type="NCBI Taxonomy" id="9544"/>
</organismHost>
<accession>Q2FAM8</accession>
<keyword evidence="2" id="KW-0945">Host-virus interaction</keyword>
<feature type="domain" description="Herpesvirus glycoprotein B ectodomain C-terminal" evidence="18">
    <location>
        <begin position="453"/>
        <end position="671"/>
    </location>
</feature>
<keyword evidence="4" id="KW-0732">Signal</keyword>
<evidence type="ECO:0000256" key="11">
    <source>
        <dbReference type="ARBA" id="ARBA00023046"/>
    </source>
</evidence>
<feature type="domain" description="Herpesvirus Glycoprotein B PH-like" evidence="19">
    <location>
        <begin position="108"/>
        <end position="317"/>
    </location>
</feature>
<evidence type="ECO:0000256" key="3">
    <source>
        <dbReference type="ARBA" id="ARBA00022692"/>
    </source>
</evidence>
<dbReference type="Gene3D" id="2.30.29.100">
    <property type="match status" value="2"/>
</dbReference>
<organism evidence="21 22">
    <name type="scientific">Rhesus cytomegalovirus (strain 68-1)</name>
    <name type="common">RhCMV</name>
    <dbReference type="NCBI Taxonomy" id="47929"/>
    <lineage>
        <taxon>Viruses</taxon>
        <taxon>Duplodnaviria</taxon>
        <taxon>Heunggongvirae</taxon>
        <taxon>Peploviricota</taxon>
        <taxon>Herviviricetes</taxon>
        <taxon>Herpesvirales</taxon>
        <taxon>Orthoherpesviridae</taxon>
        <taxon>Betaherpesvirinae</taxon>
        <taxon>Cytomegalovirus</taxon>
        <taxon>Cytomegalovirus macacinebeta3</taxon>
    </lineage>
</organism>
<evidence type="ECO:0000256" key="16">
    <source>
        <dbReference type="SAM" id="MobiDB-lite"/>
    </source>
</evidence>
<evidence type="ECO:0000256" key="2">
    <source>
        <dbReference type="ARBA" id="ARBA00022581"/>
    </source>
</evidence>
<protein>
    <submittedName>
        <fullName evidence="21">RhUL55</fullName>
    </submittedName>
</protein>
<feature type="domain" description="Herpesvirus Glycoprotein B PH-like" evidence="20">
    <location>
        <begin position="320"/>
        <end position="414"/>
    </location>
</feature>
<dbReference type="InterPro" id="IPR035377">
    <property type="entry name" value="Glycoprot_B_PH1"/>
</dbReference>
<evidence type="ECO:0000256" key="10">
    <source>
        <dbReference type="ARBA" id="ARBA00022989"/>
    </source>
</evidence>
<dbReference type="InterPro" id="IPR055341">
    <property type="entry name" value="Glycoprotein_B_ecto_C"/>
</dbReference>
<evidence type="ECO:0000256" key="15">
    <source>
        <dbReference type="ARBA" id="ARBA00023296"/>
    </source>
</evidence>
<dbReference type="Pfam" id="PF17417">
    <property type="entry name" value="Glycoprot_B_PH2"/>
    <property type="match status" value="1"/>
</dbReference>
<evidence type="ECO:0000256" key="5">
    <source>
        <dbReference type="ARBA" id="ARBA00022804"/>
    </source>
</evidence>
<keyword evidence="10 17" id="KW-1133">Transmembrane helix</keyword>
<keyword evidence="3 17" id="KW-0812">Transmembrane</keyword>
<evidence type="ECO:0000256" key="1">
    <source>
        <dbReference type="ARBA" id="ARBA00022511"/>
    </source>
</evidence>
<keyword evidence="15" id="KW-1160">Virus entry into host cell</keyword>
<evidence type="ECO:0000256" key="4">
    <source>
        <dbReference type="ARBA" id="ARBA00022729"/>
    </source>
</evidence>
<dbReference type="InterPro" id="IPR038631">
    <property type="entry name" value="Glycoprot_B_PH2_sf"/>
</dbReference>
<keyword evidence="1" id="KW-1032">Host cell membrane</keyword>
<dbReference type="GO" id="GO:0046718">
    <property type="term" value="P:symbiont entry into host cell"/>
    <property type="evidence" value="ECO:0007669"/>
    <property type="project" value="UniProtKB-KW"/>
</dbReference>
<keyword evidence="6" id="KW-1040">Host Golgi apparatus</keyword>
<dbReference type="GO" id="GO:0019031">
    <property type="term" value="C:viral envelope"/>
    <property type="evidence" value="ECO:0007669"/>
    <property type="project" value="UniProtKB-KW"/>
</dbReference>
<dbReference type="InterPro" id="IPR035381">
    <property type="entry name" value="Glycoprot_B_PH2"/>
</dbReference>
<sequence>MSKNWFPLLCASVLVVYVAIASSSTGTASGAVTPTSPTENTTGPLIENTTLRTHEVFQINMSKFPYRVCSMAQGTDLLRFEQNINCDSFKPTKEDFEEGIMVVYKRDIRPYTFKVHMYQKILTFRQSYSFIRENHLLGFSQEHLAVPMWEVHYINKLNRCYNSVVRNVAGATYVNYHRDSYVNETMLLVEDDFSNTHSSRFVTVKELWHKPGSTWLYTTSCNVNCMVTVTTARSKYPYDFFVTSDGKFVDISPFYNGSNDKHFGENRDKFSVRKNYSMIAYYGRDNAPEVAHPLVGFFERPDVLMSWDIVEEANHTCEYTFWEQSERTIRSEADDTYHYTSSSMTATFLTSKEELNESDPSFQCIKDKANEQLQRIFNTSYNETYVQSGNVSMYATTGGLIVFWLPVKEKSIVEMEELTTEYYKNNTSSSTRRKRSTDSGAESNKTSEEVLKSIVYAQLQYTYDTLRNYINRALRQIAEAWCKDQRRTLEVFKELSKINPSAMLSAIYDKPIAARFVGDVISLAKCVEVDQNSVKVLRDMRTKESGVCYSRPVVLYTFKNSSHVQYGQLGEYNEILLGRHRTEACEYPSLKIYIAGNSSYEYVDYLYKRMIPLDSISTVDTMISLDIDPLENTDFKALELYSEDELRSSNVFDLEDIMREFNTYKQRMIHVEGKVFDKVPGYLRGLDDMMSGLGSAGKALGVAIGAVGGAVASFVEGVVGFIKNPFGSFTVILFLLAVLGVIYLIYMRQKRAYEKPFEHFFPYVVPPTTVKELPPSYEQSQYENIKEKAASATKEFSLEEAYQMLLALQKLDQEKRRKAEADDEDFASNGQSAGFLDRLRNRRRGGYQKIQNEYEV</sequence>
<evidence type="ECO:0000256" key="13">
    <source>
        <dbReference type="ARBA" id="ARBA00023157"/>
    </source>
</evidence>
<keyword evidence="11" id="KW-1039">Host endosome</keyword>
<dbReference type="Gene3D" id="6.10.250.3280">
    <property type="match status" value="1"/>
</dbReference>
<dbReference type="Gene3D" id="2.30.30.1230">
    <property type="match status" value="1"/>
</dbReference>
<evidence type="ECO:0000313" key="21">
    <source>
        <dbReference type="EMBL" id="AAZ80591.1"/>
    </source>
</evidence>
<dbReference type="HAMAP" id="MF_04032">
    <property type="entry name" value="HSV_GB"/>
    <property type="match status" value="1"/>
</dbReference>
<evidence type="ECO:0000256" key="14">
    <source>
        <dbReference type="ARBA" id="ARBA00023180"/>
    </source>
</evidence>
<evidence type="ECO:0000256" key="8">
    <source>
        <dbReference type="ARBA" id="ARBA00022870"/>
    </source>
</evidence>
<keyword evidence="14" id="KW-0325">Glycoprotein</keyword>
<reference evidence="21 22" key="1">
    <citation type="journal article" date="2006" name="J. Virol.">
        <title>Genomic sequence of rhesus cytomegalovirus 180.92: insights into the coding potential of rhesus cytomegalovirus.</title>
        <authorList>
            <person name="Rivailler P."/>
            <person name="Kaur A."/>
            <person name="Johnson R.P."/>
            <person name="Wang F."/>
        </authorList>
    </citation>
    <scope>NUCLEOTIDE SEQUENCE [LARGE SCALE GENOMIC DNA]</scope>
    <source>
        <strain evidence="21">CMV 180.92</strain>
    </source>
</reference>
<evidence type="ECO:0000259" key="18">
    <source>
        <dbReference type="Pfam" id="PF00606"/>
    </source>
</evidence>
<evidence type="ECO:0000256" key="6">
    <source>
        <dbReference type="ARBA" id="ARBA00022812"/>
    </source>
</evidence>
<keyword evidence="13" id="KW-1015">Disulfide bond</keyword>
<feature type="region of interest" description="Disordered" evidence="16">
    <location>
        <begin position="425"/>
        <end position="444"/>
    </location>
</feature>
<evidence type="ECO:0000259" key="20">
    <source>
        <dbReference type="Pfam" id="PF17417"/>
    </source>
</evidence>
<feature type="transmembrane region" description="Helical" evidence="17">
    <location>
        <begin position="699"/>
        <end position="722"/>
    </location>
</feature>
<keyword evidence="12 17" id="KW-0472">Membrane</keyword>
<dbReference type="Gene3D" id="1.20.5.1890">
    <property type="match status" value="1"/>
</dbReference>
<dbReference type="InterPro" id="IPR000234">
    <property type="entry name" value="Herpes_Glycoprot_B"/>
</dbReference>
<evidence type="ECO:0000256" key="9">
    <source>
        <dbReference type="ARBA" id="ARBA00022879"/>
    </source>
</evidence>
<keyword evidence="5" id="KW-1161">Viral attachment to host cell</keyword>
<feature type="transmembrane region" description="Helical" evidence="17">
    <location>
        <begin position="728"/>
        <end position="746"/>
    </location>
</feature>